<dbReference type="Proteomes" id="UP000000673">
    <property type="component" value="Unassembled WGS sequence"/>
</dbReference>
<dbReference type="EnsemblMetazoa" id="ADAC005084-RA">
    <property type="protein sequence ID" value="ADAC005084-PA"/>
    <property type="gene ID" value="ADAC005084"/>
</dbReference>
<dbReference type="PANTHER" id="PTHR19288:SF4">
    <property type="entry name" value="RE04130P-RELATED"/>
    <property type="match status" value="1"/>
</dbReference>
<dbReference type="VEuPathDB" id="VectorBase:ADAR2_009236"/>
<dbReference type="PIRSF" id="PIRSF000915">
    <property type="entry name" value="PGP-type_phosphatase"/>
    <property type="match status" value="1"/>
</dbReference>
<reference evidence="6" key="4">
    <citation type="submission" date="2015-06" db="UniProtKB">
        <authorList>
            <consortium name="EnsemblMetazoa"/>
        </authorList>
    </citation>
    <scope>IDENTIFICATION</scope>
</reference>
<keyword evidence="4" id="KW-0479">Metal-binding</keyword>
<gene>
    <name evidence="5" type="ORF">AND_005084</name>
</gene>
<dbReference type="InterPro" id="IPR036412">
    <property type="entry name" value="HAD-like_sf"/>
</dbReference>
<evidence type="ECO:0000256" key="4">
    <source>
        <dbReference type="PIRSR" id="PIRSR000915-3"/>
    </source>
</evidence>
<dbReference type="GO" id="GO:0005737">
    <property type="term" value="C:cytoplasm"/>
    <property type="evidence" value="ECO:0007669"/>
    <property type="project" value="TreeGrafter"/>
</dbReference>
<reference evidence="5" key="2">
    <citation type="submission" date="2010-05" db="EMBL/GenBank/DDBJ databases">
        <authorList>
            <person name="Almeida L.G."/>
            <person name="Nicolas M.F."/>
            <person name="Souza R.C."/>
            <person name="Vasconcelos A.T.R."/>
        </authorList>
    </citation>
    <scope>NUCLEOTIDE SEQUENCE</scope>
</reference>
<feature type="binding site" evidence="4">
    <location>
        <position position="35"/>
    </location>
    <ligand>
        <name>Mg(2+)</name>
        <dbReference type="ChEBI" id="CHEBI:18420"/>
    </ligand>
</feature>
<reference evidence="5" key="3">
    <citation type="journal article" date="2013" name="Nucleic Acids Res.">
        <title>The genome of Anopheles darlingi, the main neotropical malaria vector.</title>
        <authorList>
            <person name="Marinotti O."/>
            <person name="Cerqueira G.C."/>
            <person name="de Almeida L.G."/>
            <person name="Ferro M.I."/>
            <person name="Loreto E.L."/>
            <person name="Zaha A."/>
            <person name="Teixeira S.M."/>
            <person name="Wespiser A.R."/>
            <person name="Almeida E Silva A."/>
            <person name="Schlindwein A.D."/>
            <person name="Pacheco A.C."/>
            <person name="Silva A.L."/>
            <person name="Graveley B.R."/>
            <person name="Walenz B.P."/>
            <person name="Lima Bde A."/>
            <person name="Ribeiro C.A."/>
            <person name="Nunes-Silva C.G."/>
            <person name="de Carvalho C.R."/>
            <person name="Soares C.M."/>
            <person name="de Menezes C.B."/>
            <person name="Matiolli C."/>
            <person name="Caffrey D."/>
            <person name="Araujo D.A."/>
            <person name="de Oliveira D.M."/>
            <person name="Golenbock D."/>
            <person name="Grisard E.C."/>
            <person name="Fantinatti-Garboggini F."/>
            <person name="de Carvalho F.M."/>
            <person name="Barcellos F.G."/>
            <person name="Prosdocimi F."/>
            <person name="May G."/>
            <person name="Azevedo Junior G.M."/>
            <person name="Guimaraes G.M."/>
            <person name="Goldman G.H."/>
            <person name="Padilha I.Q."/>
            <person name="Batista Jda S."/>
            <person name="Ferro J.A."/>
            <person name="Ribeiro J.M."/>
            <person name="Fietto J.L."/>
            <person name="Dabbas K.M."/>
            <person name="Cerdeira L."/>
            <person name="Agnez-Lima L.F."/>
            <person name="Brocchi M."/>
            <person name="de Carvalho M.O."/>
            <person name="Teixeira Mde M."/>
            <person name="Diniz Maia Mde M."/>
            <person name="Goldman M.H."/>
            <person name="Cruz Schneider M.P."/>
            <person name="Felipe M.S."/>
            <person name="Hungria M."/>
            <person name="Nicolas M.F."/>
            <person name="Pereira M."/>
            <person name="Montes M.A."/>
            <person name="Cantao M.E."/>
            <person name="Vincentz M."/>
            <person name="Rafael M.S."/>
            <person name="Silverman N."/>
            <person name="Stoco P.H."/>
            <person name="Souza R.C."/>
            <person name="Vicentini R."/>
            <person name="Gazzinelli R.T."/>
            <person name="Neves Rde O."/>
            <person name="Silva R."/>
            <person name="Astolfi-Filho S."/>
            <person name="Maciel T.E."/>
            <person name="Urmenyi T.P."/>
            <person name="Tadei W.P."/>
            <person name="Camargo E.P."/>
            <person name="de Vasconcelos A.T."/>
        </authorList>
    </citation>
    <scope>NUCLEOTIDE SEQUENCE</scope>
</reference>
<dbReference type="Pfam" id="PF13242">
    <property type="entry name" value="Hydrolase_like"/>
    <property type="match status" value="1"/>
</dbReference>
<protein>
    <submittedName>
        <fullName evidence="5">4-nitrophenylphosphatase</fullName>
    </submittedName>
</protein>
<dbReference type="InterPro" id="IPR023214">
    <property type="entry name" value="HAD_sf"/>
</dbReference>
<feature type="binding site" evidence="4">
    <location>
        <position position="254"/>
    </location>
    <ligand>
        <name>Mg(2+)</name>
        <dbReference type="ChEBI" id="CHEBI:18420"/>
    </ligand>
</feature>
<evidence type="ECO:0000313" key="6">
    <source>
        <dbReference type="EnsemblMetazoa" id="ADAC005084-PA"/>
    </source>
</evidence>
<feature type="binding site" evidence="3">
    <location>
        <begin position="66"/>
        <end position="68"/>
    </location>
    <ligand>
        <name>substrate</name>
    </ligand>
</feature>
<dbReference type="FunFam" id="3.40.50.1000:FF:000170">
    <property type="entry name" value="4-nitrophenylphosphatase"/>
    <property type="match status" value="1"/>
</dbReference>
<keyword evidence="1" id="KW-0378">Hydrolase</keyword>
<comment type="cofactor">
    <cofactor evidence="4">
        <name>Mg(2+)</name>
        <dbReference type="ChEBI" id="CHEBI:18420"/>
    </cofactor>
    <text evidence="4">Divalent metal ions. Mg(2+) is the most effective.</text>
</comment>
<dbReference type="EMBL" id="ADMH02001280">
    <property type="protein sequence ID" value="ETN63225.1"/>
    <property type="molecule type" value="Genomic_DNA"/>
</dbReference>
<dbReference type="VEuPathDB" id="VectorBase:ADAC005084"/>
<keyword evidence="7" id="KW-1185">Reference proteome</keyword>
<evidence type="ECO:0000256" key="2">
    <source>
        <dbReference type="PIRSR" id="PIRSR000915-1"/>
    </source>
</evidence>
<proteinExistence type="inferred from homology"/>
<dbReference type="GO" id="GO:0016791">
    <property type="term" value="F:phosphatase activity"/>
    <property type="evidence" value="ECO:0007669"/>
    <property type="project" value="TreeGrafter"/>
</dbReference>
<evidence type="ECO:0000313" key="7">
    <source>
        <dbReference type="Proteomes" id="UP000000673"/>
    </source>
</evidence>
<dbReference type="InterPro" id="IPR006357">
    <property type="entry name" value="HAD-SF_hydro_IIA"/>
</dbReference>
<sequence>MTNQERKVIKNLAQLPIEEKEQFFDSFDMIQTDCDGVLWMLRDPYPGVGLAIRTLRNNGKRLVYVSNNSVRTMADYRGKLEQLTEGALDERDIIHPAKVIIEFLQWRKFEGLCYVIGSSNFKSCLREAGFQVLDGPNEPVTESIAVVAPIISDKQPVKAVIVDFDYNCNNIKLLRAQLYLQSNPDCWFIAGAMDKILPVGPAMRLIGPGCFVDVLSQSTGRKPYILGKPGYEMSQVMKRLQPVENPRRVLFVGDQPELDMKFGSVSGFQTLLVGTGGVTPDTLEDAGRDVETVPDYYIPAFADLEQLVLDVLAYKAKVNKSAAL</sequence>
<reference evidence="5 7" key="1">
    <citation type="journal article" date="2010" name="BMC Genomics">
        <title>Combination of measures distinguishes pre-miRNAs from other stem-loops in the genome of the newly sequenced Anopheles darlingi.</title>
        <authorList>
            <person name="Mendes N.D."/>
            <person name="Freitas A.T."/>
            <person name="Vasconcelos A.T."/>
            <person name="Sagot M.F."/>
        </authorList>
    </citation>
    <scope>NUCLEOTIDE SEQUENCE</scope>
</reference>
<keyword evidence="4" id="KW-0460">Magnesium</keyword>
<name>W5JJZ8_ANODA</name>
<dbReference type="PANTHER" id="PTHR19288">
    <property type="entry name" value="4-NITROPHENYLPHOSPHATASE-RELATED"/>
    <property type="match status" value="1"/>
</dbReference>
<feature type="active site" description="Proton donor" evidence="2">
    <location>
        <position position="35"/>
    </location>
</feature>
<feature type="binding site" evidence="3">
    <location>
        <position position="228"/>
    </location>
    <ligand>
        <name>substrate</name>
    </ligand>
</feature>
<dbReference type="SUPFAM" id="SSF56784">
    <property type="entry name" value="HAD-like"/>
    <property type="match status" value="1"/>
</dbReference>
<organism evidence="5">
    <name type="scientific">Anopheles darlingi</name>
    <name type="common">Mosquito</name>
    <dbReference type="NCBI Taxonomy" id="43151"/>
    <lineage>
        <taxon>Eukaryota</taxon>
        <taxon>Metazoa</taxon>
        <taxon>Ecdysozoa</taxon>
        <taxon>Arthropoda</taxon>
        <taxon>Hexapoda</taxon>
        <taxon>Insecta</taxon>
        <taxon>Pterygota</taxon>
        <taxon>Neoptera</taxon>
        <taxon>Endopterygota</taxon>
        <taxon>Diptera</taxon>
        <taxon>Nematocera</taxon>
        <taxon>Culicoidea</taxon>
        <taxon>Culicidae</taxon>
        <taxon>Anophelinae</taxon>
        <taxon>Anopheles</taxon>
    </lineage>
</organism>
<evidence type="ECO:0000313" key="5">
    <source>
        <dbReference type="EMBL" id="ETN63225.1"/>
    </source>
</evidence>
<dbReference type="OMA" id="DYNCNNI"/>
<dbReference type="Gene3D" id="3.40.50.1000">
    <property type="entry name" value="HAD superfamily/HAD-like"/>
    <property type="match status" value="2"/>
</dbReference>
<evidence type="ECO:0000256" key="1">
    <source>
        <dbReference type="PIRNR" id="PIRNR000915"/>
    </source>
</evidence>
<feature type="binding site" evidence="4">
    <location>
        <position position="33"/>
    </location>
    <ligand>
        <name>Mg(2+)</name>
        <dbReference type="ChEBI" id="CHEBI:18420"/>
    </ligand>
</feature>
<feature type="active site" description="Nucleophile" evidence="2">
    <location>
        <position position="33"/>
    </location>
</feature>
<dbReference type="HOGENOM" id="CLU_043473_0_2_1"/>
<comment type="similarity">
    <text evidence="1">Belongs to the HAD-like hydrolase superfamily.</text>
</comment>
<dbReference type="NCBIfam" id="TIGR01460">
    <property type="entry name" value="HAD-SF-IIA"/>
    <property type="match status" value="1"/>
</dbReference>
<dbReference type="eggNOG" id="KOG2882">
    <property type="taxonomic scope" value="Eukaryota"/>
</dbReference>
<dbReference type="GO" id="GO:0046872">
    <property type="term" value="F:metal ion binding"/>
    <property type="evidence" value="ECO:0007669"/>
    <property type="project" value="UniProtKB-KW"/>
</dbReference>
<dbReference type="Pfam" id="PF13344">
    <property type="entry name" value="Hydrolase_6"/>
    <property type="match status" value="1"/>
</dbReference>
<dbReference type="STRING" id="43151.W5JJZ8"/>
<accession>W5JJZ8</accession>
<dbReference type="AlphaFoldDB" id="W5JJZ8"/>
<evidence type="ECO:0000256" key="3">
    <source>
        <dbReference type="PIRSR" id="PIRSR000915-2"/>
    </source>
</evidence>